<evidence type="ECO:0000313" key="4">
    <source>
        <dbReference type="EMBL" id="SLM37191.1"/>
    </source>
</evidence>
<dbReference type="InterPro" id="IPR015408">
    <property type="entry name" value="Znf_Mcm10/DnaG"/>
</dbReference>
<dbReference type="GO" id="GO:0003688">
    <property type="term" value="F:DNA replication origin binding"/>
    <property type="evidence" value="ECO:0007669"/>
    <property type="project" value="TreeGrafter"/>
</dbReference>
<evidence type="ECO:0000256" key="1">
    <source>
        <dbReference type="ARBA" id="ARBA00009679"/>
    </source>
</evidence>
<dbReference type="Gene3D" id="2.40.50.140">
    <property type="entry name" value="Nucleic acid-binding proteins"/>
    <property type="match status" value="1"/>
</dbReference>
<dbReference type="GO" id="GO:0006270">
    <property type="term" value="P:DNA replication initiation"/>
    <property type="evidence" value="ECO:0007669"/>
    <property type="project" value="InterPro"/>
</dbReference>
<feature type="compositionally biased region" description="Polar residues" evidence="2">
    <location>
        <begin position="341"/>
        <end position="352"/>
    </location>
</feature>
<feature type="compositionally biased region" description="Low complexity" evidence="2">
    <location>
        <begin position="379"/>
        <end position="389"/>
    </location>
</feature>
<feature type="domain" description="Zinc finger Mcm10/DnaG-type" evidence="3">
    <location>
        <begin position="560"/>
        <end position="605"/>
    </location>
</feature>
<accession>A0A1W5D2A6</accession>
<protein>
    <submittedName>
        <fullName evidence="4">Zinc finger, Mcm10/DnaG-type</fullName>
    </submittedName>
</protein>
<name>A0A1W5D2A6_9LECA</name>
<proteinExistence type="inferred from homology"/>
<reference evidence="5" key="1">
    <citation type="submission" date="2017-03" db="EMBL/GenBank/DDBJ databases">
        <authorList>
            <person name="Sharma R."/>
            <person name="Thines M."/>
        </authorList>
    </citation>
    <scope>NUCLEOTIDE SEQUENCE [LARGE SCALE GENOMIC DNA]</scope>
</reference>
<feature type="region of interest" description="Disordered" evidence="2">
    <location>
        <begin position="146"/>
        <end position="269"/>
    </location>
</feature>
<organism evidence="4 5">
    <name type="scientific">Lasallia pustulata</name>
    <dbReference type="NCBI Taxonomy" id="136370"/>
    <lineage>
        <taxon>Eukaryota</taxon>
        <taxon>Fungi</taxon>
        <taxon>Dikarya</taxon>
        <taxon>Ascomycota</taxon>
        <taxon>Pezizomycotina</taxon>
        <taxon>Lecanoromycetes</taxon>
        <taxon>OSLEUM clade</taxon>
        <taxon>Umbilicariomycetidae</taxon>
        <taxon>Umbilicariales</taxon>
        <taxon>Umbilicariaceae</taxon>
        <taxon>Lasallia</taxon>
    </lineage>
</organism>
<dbReference type="InterPro" id="IPR012340">
    <property type="entry name" value="NA-bd_OB-fold"/>
</dbReference>
<evidence type="ECO:0000256" key="2">
    <source>
        <dbReference type="SAM" id="MobiDB-lite"/>
    </source>
</evidence>
<dbReference type="InterPro" id="IPR040184">
    <property type="entry name" value="Mcm10"/>
</dbReference>
<feature type="region of interest" description="Disordered" evidence="2">
    <location>
        <begin position="317"/>
        <end position="393"/>
    </location>
</feature>
<sequence>MSKACTEPRWPPRSPQEAFLSSPSGRHKIRQYHDRTSPSPSPLKRPLATPNLRQRNQHIIYQPPLGEDEAEIGEEDEDEDEETLQLRLQTLEARLKLKKLQQKRKKATSTSDVENEGVVRSRPPARAGSILKCRLEGAEKGGRQLVKSASSVDVQVSLSPQKKRIVTAEPRSPGRVLLGIDKGLKGSNVSLRRAPNLRAPSNTDHDPFGVHSDSQSPKPTPSFSSHAGVSNSRPKDRPKSFSERIAESRQHDKEQKDKAATLRKQRSTGFEVQQQELDAFRAVAAKLPESDSLRLRQGLHKEENDFTREEVIKAFHGQTGGLLHRSDTATSVRNTRRHDGTSGSTFKASTAQPRRKLLSPALSAPTTRPARPPSPPSSNPEQSPPSTSSAESTLFEPFSSFHLSKRILPQTFLTRTLSSKTILQIPDLLRTIRAPDFSPPDTEGDYVVFGIIASKSAPRDHKDSHKTAVPSTETKFSITEAVESEQNTRGKYMVLTLTDLTWSLDLYLFTTAFTRFWKLTPGTVITILNPSIMPPLPSKTDTGRFSLVLNSSDDTVLEVGTSRDLGFCKSIKRDGKVCSSWIDRRKTEFCDWHVERQVEKVKRGRMEVNTITAPFAPGGRKSARTGFFGGGSRRGKGEHFKDDGLLREGAQYDRATSSRFFVAPSALGITGRSAANLLDDELDLASRGMGKEERLRRRLAEREKEREIAKKLGEGGNGMGGEYLRIATHEGETKCEDGGGGAKREDLDAGKLGLLGNRAAEVHLSPMKRKAGATGGMEGPRKKTRFVTAKGIREAGRESLGVPGLDDGAREQPGVALTSQDDDDLEIV</sequence>
<dbReference type="Pfam" id="PF09329">
    <property type="entry name" value="zf-primase"/>
    <property type="match status" value="1"/>
</dbReference>
<dbReference type="PANTHER" id="PTHR13454">
    <property type="entry name" value="PROTEIN MCM10 HOMOLOG"/>
    <property type="match status" value="1"/>
</dbReference>
<evidence type="ECO:0000313" key="5">
    <source>
        <dbReference type="Proteomes" id="UP000192927"/>
    </source>
</evidence>
<feature type="compositionally biased region" description="Basic and acidic residues" evidence="2">
    <location>
        <begin position="233"/>
        <end position="260"/>
    </location>
</feature>
<feature type="compositionally biased region" description="Acidic residues" evidence="2">
    <location>
        <begin position="66"/>
        <end position="83"/>
    </location>
</feature>
<dbReference type="EMBL" id="FWEW01001424">
    <property type="protein sequence ID" value="SLM37191.1"/>
    <property type="molecule type" value="Genomic_DNA"/>
</dbReference>
<dbReference type="AlphaFoldDB" id="A0A1W5D2A6"/>
<evidence type="ECO:0000259" key="3">
    <source>
        <dbReference type="Pfam" id="PF09329"/>
    </source>
</evidence>
<feature type="compositionally biased region" description="Polar residues" evidence="2">
    <location>
        <begin position="147"/>
        <end position="160"/>
    </location>
</feature>
<dbReference type="FunFam" id="2.40.50.140:FF:000174">
    <property type="entry name" value="DNA replication licensing factor mcm10"/>
    <property type="match status" value="1"/>
</dbReference>
<feature type="compositionally biased region" description="Low complexity" evidence="2">
    <location>
        <begin position="359"/>
        <end position="369"/>
    </location>
</feature>
<dbReference type="Proteomes" id="UP000192927">
    <property type="component" value="Unassembled WGS sequence"/>
</dbReference>
<keyword evidence="5" id="KW-1185">Reference proteome</keyword>
<feature type="compositionally biased region" description="Polar residues" evidence="2">
    <location>
        <begin position="212"/>
        <end position="232"/>
    </location>
</feature>
<dbReference type="PANTHER" id="PTHR13454:SF11">
    <property type="entry name" value="PROTEIN MCM10 HOMOLOG"/>
    <property type="match status" value="1"/>
</dbReference>
<dbReference type="GO" id="GO:0003697">
    <property type="term" value="F:single-stranded DNA binding"/>
    <property type="evidence" value="ECO:0007669"/>
    <property type="project" value="InterPro"/>
</dbReference>
<dbReference type="GO" id="GO:0043596">
    <property type="term" value="C:nuclear replication fork"/>
    <property type="evidence" value="ECO:0007669"/>
    <property type="project" value="TreeGrafter"/>
</dbReference>
<feature type="region of interest" description="Disordered" evidence="2">
    <location>
        <begin position="793"/>
        <end position="828"/>
    </location>
</feature>
<feature type="region of interest" description="Disordered" evidence="2">
    <location>
        <begin position="1"/>
        <end position="84"/>
    </location>
</feature>
<comment type="similarity">
    <text evidence="1">Belongs to the MCM10 family.</text>
</comment>
<feature type="region of interest" description="Disordered" evidence="2">
    <location>
        <begin position="99"/>
        <end position="127"/>
    </location>
</feature>